<sequence>MTLCSVFGCASNNDHKRKNVIMIIIYIFILFQNVINHHYGIENGNNFVKEKILSLVLGQLFVLNVFSLLILINQMFCKDNLCQNPSKNHYIFKKKRQTEIIDDVINTSTPKKKMTTKLCFEEIDDISAIEETECELGNENLITVMNYEKKITYQSEFEDSESTSDDEIIESKINHNTCKLKNVKSSINLNKDECFIVFWECLSKLFNNCNKYGLKYYHQTILFKVHVCVLRLYVKKTIHFNSTRKKKFKKKQLVIYALDLPTLILSGILFIMVEFCQVLKLHFFSRTSYVKIIKYYIGPVVYNVWSYHKQDNINNLKTLSNIWLAGDGQYDSPAEFCAKYCIYSVMDLNSSKIFDFQLIQKGMVKGDLERAVYEMLLQKLIVEYDCKIQLFLSDRHKGIRYFLRTQHPKINHEFDIWHLSKSLMKKIKTSEKKYPDYNHLWWSAQTCEENSDLLVDKCLSILYHIANIHEWTDDIGNNAFQNDTSTAISSHILPESSESQIVLIKSVIENVDVDCPASKDCIEQENNMKVCTEVSQVQVSESDSNIDENYLKAHRILSSKVNDPSNKLPSNRLEFKEIINRGPCRPVLKLYPRTLQSNSQRSFQKSWYDKFSWLEYSTVTDAAYCFSCRCFAGNEKNKGQIDTAFTVKGFKGWYRGIQCLQTHQTSLAYLNSVTALNNFLSAKSIDEVINESVTQQISKLENERLNNRKIMWRLVEVTVCLAKCGKPFRGHDESSHSFQKGLFKEFVELLSRYDMVLQNHFENGPKNASYTSNRIQNDIIYSIHSVLLQELKHNIQQVPIAIISDETSDVGHHEQLSIVVRYFSTALNRPIETFVDLKRMISVTAESIFKSLENVIEQFNLNWNSVIAVCFDGASTMAGNVAGVQAQCKMKNENILYVHCYAHCLNLTLMDAVGASTKNRQQNKMVFDFLGTVQFIYSYIEGSPIRHAIFERIAKENGSKLHTLKSSSQTRWACRSEAVKAIKSNYNVLLEALEEITEKCLISEMRAKGKGILHQMKTFEFIFCLTMMQPILEMILKVSTVLQTENLDLLTAMSIVKSLKSSLSSMRNSPQDEEFHKVFKKAVTMCEENNIIIPKIKNRKVSCKLDDTPLSQHTYQTQNEYIKIEVYFSTLDILMNSMNERFQQETVDIICAVAKLINLEFNIESLNLFQRFFHVVAENLEAEITILKNMKDTPRPIGNSVSTIHEWLDWLSIKGRADIFKQFLQVLRIFVVIPVTSCSCERTFSKLSIIKNKLRSTMSQDRLNSLLFLFVEQKMTANVNIDEVIDHGIQKQCEDEKLTDEQIKNKLWIHMGTSSYNAIKKILTAKNFIKDLRQAKHFVHTGKFESYHKDIYSSTPSIHLKRNARNATFTIMNL</sequence>
<name>A0A6G0TBL5_APHGL</name>
<keyword evidence="4" id="KW-1185">Reference proteome</keyword>
<evidence type="ECO:0000313" key="4">
    <source>
        <dbReference type="Proteomes" id="UP000475862"/>
    </source>
</evidence>
<dbReference type="Pfam" id="PF05699">
    <property type="entry name" value="Dimer_Tnp_hAT"/>
    <property type="match status" value="1"/>
</dbReference>
<reference evidence="3 4" key="1">
    <citation type="submission" date="2019-08" db="EMBL/GenBank/DDBJ databases">
        <title>The genome of the soybean aphid Biotype 1, its phylome, world population structure and adaptation to the North American continent.</title>
        <authorList>
            <person name="Giordano R."/>
            <person name="Donthu R.K."/>
            <person name="Hernandez A.G."/>
            <person name="Wright C.L."/>
            <person name="Zimin A.V."/>
        </authorList>
    </citation>
    <scope>NUCLEOTIDE SEQUENCE [LARGE SCALE GENOMIC DNA]</scope>
    <source>
        <tissue evidence="3">Whole aphids</tissue>
    </source>
</reference>
<evidence type="ECO:0000256" key="1">
    <source>
        <dbReference type="SAM" id="Phobius"/>
    </source>
</evidence>
<feature type="transmembrane region" description="Helical" evidence="1">
    <location>
        <begin position="253"/>
        <end position="273"/>
    </location>
</feature>
<dbReference type="InterPro" id="IPR008906">
    <property type="entry name" value="HATC_C_dom"/>
</dbReference>
<keyword evidence="1" id="KW-0472">Membrane</keyword>
<dbReference type="SMART" id="SM00597">
    <property type="entry name" value="ZnF_TTF"/>
    <property type="match status" value="1"/>
</dbReference>
<protein>
    <recommendedName>
        <fullName evidence="2">TTF-type domain-containing protein</fullName>
    </recommendedName>
</protein>
<comment type="caution">
    <text evidence="3">The sequence shown here is derived from an EMBL/GenBank/DDBJ whole genome shotgun (WGS) entry which is preliminary data.</text>
</comment>
<dbReference type="InterPro" id="IPR006580">
    <property type="entry name" value="Znf_TTF"/>
</dbReference>
<dbReference type="EMBL" id="VYZN01000043">
    <property type="protein sequence ID" value="KAE9530015.1"/>
    <property type="molecule type" value="Genomic_DNA"/>
</dbReference>
<dbReference type="OrthoDB" id="6593027at2759"/>
<dbReference type="InterPro" id="IPR012337">
    <property type="entry name" value="RNaseH-like_sf"/>
</dbReference>
<dbReference type="GO" id="GO:0046983">
    <property type="term" value="F:protein dimerization activity"/>
    <property type="evidence" value="ECO:0007669"/>
    <property type="project" value="InterPro"/>
</dbReference>
<evidence type="ECO:0000259" key="2">
    <source>
        <dbReference type="SMART" id="SM00597"/>
    </source>
</evidence>
<keyword evidence="1" id="KW-0812">Transmembrane</keyword>
<dbReference type="Pfam" id="PF14291">
    <property type="entry name" value="DUF4371"/>
    <property type="match status" value="1"/>
</dbReference>
<feature type="transmembrane region" description="Helical" evidence="1">
    <location>
        <begin position="20"/>
        <end position="40"/>
    </location>
</feature>
<gene>
    <name evidence="3" type="ORF">AGLY_011477</name>
</gene>
<dbReference type="PANTHER" id="PTHR45749">
    <property type="match status" value="1"/>
</dbReference>
<evidence type="ECO:0000313" key="3">
    <source>
        <dbReference type="EMBL" id="KAE9530015.1"/>
    </source>
</evidence>
<dbReference type="PANTHER" id="PTHR45749:SF37">
    <property type="entry name" value="OS05G0311600 PROTEIN"/>
    <property type="match status" value="1"/>
</dbReference>
<proteinExistence type="predicted"/>
<dbReference type="SUPFAM" id="SSF53098">
    <property type="entry name" value="Ribonuclease H-like"/>
    <property type="match status" value="1"/>
</dbReference>
<organism evidence="3 4">
    <name type="scientific">Aphis glycines</name>
    <name type="common">Soybean aphid</name>
    <dbReference type="NCBI Taxonomy" id="307491"/>
    <lineage>
        <taxon>Eukaryota</taxon>
        <taxon>Metazoa</taxon>
        <taxon>Ecdysozoa</taxon>
        <taxon>Arthropoda</taxon>
        <taxon>Hexapoda</taxon>
        <taxon>Insecta</taxon>
        <taxon>Pterygota</taxon>
        <taxon>Neoptera</taxon>
        <taxon>Paraneoptera</taxon>
        <taxon>Hemiptera</taxon>
        <taxon>Sternorrhyncha</taxon>
        <taxon>Aphidomorpha</taxon>
        <taxon>Aphidoidea</taxon>
        <taxon>Aphididae</taxon>
        <taxon>Aphidini</taxon>
        <taxon>Aphis</taxon>
        <taxon>Aphis</taxon>
    </lineage>
</organism>
<dbReference type="Proteomes" id="UP000475862">
    <property type="component" value="Unassembled WGS sequence"/>
</dbReference>
<keyword evidence="1" id="KW-1133">Transmembrane helix</keyword>
<dbReference type="InterPro" id="IPR025398">
    <property type="entry name" value="DUF4371"/>
</dbReference>
<feature type="domain" description="TTF-type" evidence="2">
    <location>
        <begin position="599"/>
        <end position="699"/>
    </location>
</feature>
<accession>A0A6G0TBL5</accession>
<feature type="transmembrane region" description="Helical" evidence="1">
    <location>
        <begin position="52"/>
        <end position="72"/>
    </location>
</feature>